<evidence type="ECO:0000256" key="2">
    <source>
        <dbReference type="ARBA" id="ARBA00022723"/>
    </source>
</evidence>
<sequence length="256" mass="28901">MRLIVNADDFGITTEVSRGILEGMRDGFITDTSALVNSPDFLSSVVLAREAGVTEMGVHLTITFLKPVLDSAQVSSIVDPQGNFYRKPQLVPSSYNKQEVRDELRAQIETFLRTGLKMNHLDTHHGFSIMDEQMLAIVIGLAQEYQVPMRRDDAMTADERLKEQIVASGGKVADRLYFDPSSPSVREEKVRSILECWQDTEAVVEIAGHPGYADDKLRTLSSLADERETDLKLFMNQDLFTYIRDRHIELISYSKL</sequence>
<dbReference type="PANTHER" id="PTHR31609">
    <property type="entry name" value="YDJC DEACETYLASE FAMILY MEMBER"/>
    <property type="match status" value="1"/>
</dbReference>
<dbReference type="Proteomes" id="UP001580407">
    <property type="component" value="Unassembled WGS sequence"/>
</dbReference>
<comment type="cofactor">
    <cofactor evidence="1">
        <name>Mg(2+)</name>
        <dbReference type="ChEBI" id="CHEBI:18420"/>
    </cofactor>
</comment>
<dbReference type="SUPFAM" id="SSF88713">
    <property type="entry name" value="Glycoside hydrolase/deacetylase"/>
    <property type="match status" value="1"/>
</dbReference>
<keyword evidence="5" id="KW-0119">Carbohydrate metabolism</keyword>
<dbReference type="InterPro" id="IPR011330">
    <property type="entry name" value="Glyco_hydro/deAcase_b/a-brl"/>
</dbReference>
<keyword evidence="3" id="KW-0378">Hydrolase</keyword>
<gene>
    <name evidence="6" type="ORF">ACE3NQ_03565</name>
</gene>
<dbReference type="RefSeq" id="WP_375523829.1">
    <property type="nucleotide sequence ID" value="NZ_JBHILM010000003.1"/>
</dbReference>
<keyword evidence="7" id="KW-1185">Reference proteome</keyword>
<dbReference type="InterPro" id="IPR006879">
    <property type="entry name" value="YdjC-like"/>
</dbReference>
<accession>A0ABV5B2T6</accession>
<keyword evidence="4" id="KW-0460">Magnesium</keyword>
<evidence type="ECO:0000256" key="5">
    <source>
        <dbReference type="ARBA" id="ARBA00023277"/>
    </source>
</evidence>
<dbReference type="PANTHER" id="PTHR31609:SF1">
    <property type="entry name" value="CARBOHYDRATE DEACETYLASE"/>
    <property type="match status" value="1"/>
</dbReference>
<evidence type="ECO:0000313" key="6">
    <source>
        <dbReference type="EMBL" id="MFB5679998.1"/>
    </source>
</evidence>
<protein>
    <submittedName>
        <fullName evidence="6">ChbG/HpnK family deacetylase</fullName>
    </submittedName>
</protein>
<proteinExistence type="predicted"/>
<comment type="caution">
    <text evidence="6">The sequence shown here is derived from an EMBL/GenBank/DDBJ whole genome shotgun (WGS) entry which is preliminary data.</text>
</comment>
<name>A0ABV5B2T6_9BACL</name>
<organism evidence="6 7">
    <name type="scientific">Paenibacillus terreus</name>
    <dbReference type="NCBI Taxonomy" id="1387834"/>
    <lineage>
        <taxon>Bacteria</taxon>
        <taxon>Bacillati</taxon>
        <taxon>Bacillota</taxon>
        <taxon>Bacilli</taxon>
        <taxon>Bacillales</taxon>
        <taxon>Paenibacillaceae</taxon>
        <taxon>Paenibacillus</taxon>
    </lineage>
</organism>
<keyword evidence="2" id="KW-0479">Metal-binding</keyword>
<reference evidence="6 7" key="1">
    <citation type="submission" date="2024-09" db="EMBL/GenBank/DDBJ databases">
        <authorList>
            <person name="Ruan L."/>
        </authorList>
    </citation>
    <scope>NUCLEOTIDE SEQUENCE [LARGE SCALE GENOMIC DNA]</scope>
    <source>
        <strain evidence="6 7">D33</strain>
    </source>
</reference>
<evidence type="ECO:0000256" key="3">
    <source>
        <dbReference type="ARBA" id="ARBA00022801"/>
    </source>
</evidence>
<evidence type="ECO:0000256" key="4">
    <source>
        <dbReference type="ARBA" id="ARBA00022842"/>
    </source>
</evidence>
<dbReference type="Gene3D" id="3.20.20.370">
    <property type="entry name" value="Glycoside hydrolase/deacetylase"/>
    <property type="match status" value="1"/>
</dbReference>
<dbReference type="Pfam" id="PF04794">
    <property type="entry name" value="YdjC"/>
    <property type="match status" value="1"/>
</dbReference>
<dbReference type="EMBL" id="JBHILM010000003">
    <property type="protein sequence ID" value="MFB5679998.1"/>
    <property type="molecule type" value="Genomic_DNA"/>
</dbReference>
<evidence type="ECO:0000256" key="1">
    <source>
        <dbReference type="ARBA" id="ARBA00001946"/>
    </source>
</evidence>
<evidence type="ECO:0000313" key="7">
    <source>
        <dbReference type="Proteomes" id="UP001580407"/>
    </source>
</evidence>